<evidence type="ECO:0000313" key="2">
    <source>
        <dbReference type="EMBL" id="ETN37379.1"/>
    </source>
</evidence>
<gene>
    <name evidence="2" type="ORF">HMPREF1541_08370</name>
</gene>
<reference evidence="2 3" key="1">
    <citation type="submission" date="2013-03" db="EMBL/GenBank/DDBJ databases">
        <title>The Genome Sequence of Phialophora europaea CBS 101466.</title>
        <authorList>
            <consortium name="The Broad Institute Genomics Platform"/>
            <person name="Cuomo C."/>
            <person name="de Hoog S."/>
            <person name="Gorbushina A."/>
            <person name="Walker B."/>
            <person name="Young S.K."/>
            <person name="Zeng Q."/>
            <person name="Gargeya S."/>
            <person name="Fitzgerald M."/>
            <person name="Haas B."/>
            <person name="Abouelleil A."/>
            <person name="Allen A.W."/>
            <person name="Alvarado L."/>
            <person name="Arachchi H.M."/>
            <person name="Berlin A.M."/>
            <person name="Chapman S.B."/>
            <person name="Gainer-Dewar J."/>
            <person name="Goldberg J."/>
            <person name="Griggs A."/>
            <person name="Gujja S."/>
            <person name="Hansen M."/>
            <person name="Howarth C."/>
            <person name="Imamovic A."/>
            <person name="Ireland A."/>
            <person name="Larimer J."/>
            <person name="McCowan C."/>
            <person name="Murphy C."/>
            <person name="Pearson M."/>
            <person name="Poon T.W."/>
            <person name="Priest M."/>
            <person name="Roberts A."/>
            <person name="Saif S."/>
            <person name="Shea T."/>
            <person name="Sisk P."/>
            <person name="Sykes S."/>
            <person name="Wortman J."/>
            <person name="Nusbaum C."/>
            <person name="Birren B."/>
        </authorList>
    </citation>
    <scope>NUCLEOTIDE SEQUENCE [LARGE SCALE GENOMIC DNA]</scope>
    <source>
        <strain evidence="2 3">CBS 101466</strain>
    </source>
</reference>
<dbReference type="GeneID" id="19975709"/>
<dbReference type="AlphaFoldDB" id="W2RNV0"/>
<accession>W2RNV0</accession>
<protein>
    <submittedName>
        <fullName evidence="2">Uncharacterized protein</fullName>
    </submittedName>
</protein>
<dbReference type="VEuPathDB" id="FungiDB:HMPREF1541_08370"/>
<evidence type="ECO:0000313" key="3">
    <source>
        <dbReference type="Proteomes" id="UP000030752"/>
    </source>
</evidence>
<dbReference type="HOGENOM" id="CLU_1722301_0_0_1"/>
<dbReference type="RefSeq" id="XP_008720911.1">
    <property type="nucleotide sequence ID" value="XM_008722689.1"/>
</dbReference>
<proteinExistence type="predicted"/>
<organism evidence="2 3">
    <name type="scientific">Cyphellophora europaea (strain CBS 101466)</name>
    <name type="common">Phialophora europaea</name>
    <dbReference type="NCBI Taxonomy" id="1220924"/>
    <lineage>
        <taxon>Eukaryota</taxon>
        <taxon>Fungi</taxon>
        <taxon>Dikarya</taxon>
        <taxon>Ascomycota</taxon>
        <taxon>Pezizomycotina</taxon>
        <taxon>Eurotiomycetes</taxon>
        <taxon>Chaetothyriomycetidae</taxon>
        <taxon>Chaetothyriales</taxon>
        <taxon>Cyphellophoraceae</taxon>
        <taxon>Cyphellophora</taxon>
    </lineage>
</organism>
<sequence>MHSKDNRDPTNAFLLFQLLHPEGICSEQREKIEKLEKIIHENESTIAAKDGEIQKLETQKDQHSVGHGKHQGLRKKNEQLDLEVSSLKRELKLYEDLEKKREREAKKVEEERKQLQACRSRTEQLERQVLHLSEPTKGSRAIALRRHRNNRR</sequence>
<feature type="compositionally biased region" description="Basic residues" evidence="1">
    <location>
        <begin position="143"/>
        <end position="152"/>
    </location>
</feature>
<name>W2RNV0_CYPE1</name>
<evidence type="ECO:0000256" key="1">
    <source>
        <dbReference type="SAM" id="MobiDB-lite"/>
    </source>
</evidence>
<feature type="region of interest" description="Disordered" evidence="1">
    <location>
        <begin position="128"/>
        <end position="152"/>
    </location>
</feature>
<dbReference type="InParanoid" id="W2RNV0"/>
<dbReference type="EMBL" id="KB822724">
    <property type="protein sequence ID" value="ETN37379.1"/>
    <property type="molecule type" value="Genomic_DNA"/>
</dbReference>
<dbReference type="Proteomes" id="UP000030752">
    <property type="component" value="Unassembled WGS sequence"/>
</dbReference>
<feature type="region of interest" description="Disordered" evidence="1">
    <location>
        <begin position="101"/>
        <end position="120"/>
    </location>
</feature>
<keyword evidence="3" id="KW-1185">Reference proteome</keyword>